<feature type="region of interest" description="Disordered" evidence="1">
    <location>
        <begin position="504"/>
        <end position="541"/>
    </location>
</feature>
<dbReference type="InterPro" id="IPR015943">
    <property type="entry name" value="WD40/YVTN_repeat-like_dom_sf"/>
</dbReference>
<evidence type="ECO:0008006" key="4">
    <source>
        <dbReference type="Google" id="ProtNLM"/>
    </source>
</evidence>
<dbReference type="Gene3D" id="2.130.10.10">
    <property type="entry name" value="YVTN repeat-like/Quinoprotein amine dehydrogenase"/>
    <property type="match status" value="2"/>
</dbReference>
<dbReference type="Proteomes" id="UP001151002">
    <property type="component" value="Unassembled WGS sequence"/>
</dbReference>
<name>A0ABT4AWM1_9ACTN</name>
<evidence type="ECO:0000256" key="1">
    <source>
        <dbReference type="SAM" id="MobiDB-lite"/>
    </source>
</evidence>
<feature type="compositionally biased region" description="Basic and acidic residues" evidence="1">
    <location>
        <begin position="524"/>
        <end position="535"/>
    </location>
</feature>
<keyword evidence="3" id="KW-1185">Reference proteome</keyword>
<accession>A0ABT4AWM1</accession>
<evidence type="ECO:0000313" key="2">
    <source>
        <dbReference type="EMBL" id="MCY1138636.1"/>
    </source>
</evidence>
<gene>
    <name evidence="2" type="ORF">OWR29_11565</name>
</gene>
<dbReference type="RefSeq" id="WP_267562695.1">
    <property type="nucleotide sequence ID" value="NZ_JAPNTZ010000004.1"/>
</dbReference>
<protein>
    <recommendedName>
        <fullName evidence="4">WD40 repeat domain-containing protein</fullName>
    </recommendedName>
</protein>
<comment type="caution">
    <text evidence="2">The sequence shown here is derived from an EMBL/GenBank/DDBJ whole genome shotgun (WGS) entry which is preliminary data.</text>
</comment>
<dbReference type="EMBL" id="JAPNTZ010000004">
    <property type="protein sequence ID" value="MCY1138636.1"/>
    <property type="molecule type" value="Genomic_DNA"/>
</dbReference>
<evidence type="ECO:0000313" key="3">
    <source>
        <dbReference type="Proteomes" id="UP001151002"/>
    </source>
</evidence>
<dbReference type="SUPFAM" id="SSF63825">
    <property type="entry name" value="YWTD domain"/>
    <property type="match status" value="1"/>
</dbReference>
<sequence length="656" mass="69711">MPAQRSLIRTALSVAVLGGATVVGFELATGSAAADQARELPIGSVADLVVDGAHQRIFISDPVGGKLITTSYTGEVLATSTGLPGVQDLILTDRLYAAVPGAGAIVAFDPATTATVATYAIGGAPQSLAAAGGKIWFGEDRRGLGSLDLSGSAPVVTRGAEFHGDLPAGAYWWHAPRLATTPGRPDIVAAVQTATTGAEFSLLDVSTDPPTPVARRAFSSFAHDLAFSADGTRLIVSAATVPTMALSSDDLSTIEEYSTTTFTSAVAVRSDGALALANSGGAGKAVALFTPGTTVAAKHFDLRPTEQTGTSVMFLQPAMAWEPGGDRLFGVADHHRRYSLQVLNDPAKVPVTIKLTVPATTQPDKGYLVRGTFSTRLVEGRPLVITRTDASGSRRVGPETADGAGFEFEDVQWSAGTVTYTVSIPGDDHLAAATATASVKAAVIPSTTLTLDRNGTSWAYGSTVTFTAKLGPTGPNRVVEIWADPSGSDQPNRLLRKLTVDGTGQADRLDQADPQHDPVGGLPRRREDPAQDRQVVRRHKASVSTQVTRHYKYAKIGSVPYYHFRRTAHPVFKATMNPHPGRKQYLQIDVYTRGKWILWGYFYVPLDASGRSSKELRTTHSTGVFYRERSDYQNGKSGDTANISTYGPYHYFTFTK</sequence>
<feature type="compositionally biased region" description="Basic and acidic residues" evidence="1">
    <location>
        <begin position="507"/>
        <end position="516"/>
    </location>
</feature>
<organism evidence="2 3">
    <name type="scientific">Paractinoplanes pyxinae</name>
    <dbReference type="NCBI Taxonomy" id="2997416"/>
    <lineage>
        <taxon>Bacteria</taxon>
        <taxon>Bacillati</taxon>
        <taxon>Actinomycetota</taxon>
        <taxon>Actinomycetes</taxon>
        <taxon>Micromonosporales</taxon>
        <taxon>Micromonosporaceae</taxon>
        <taxon>Paractinoplanes</taxon>
    </lineage>
</organism>
<proteinExistence type="predicted"/>
<reference evidence="2" key="1">
    <citation type="submission" date="2022-11" db="EMBL/GenBank/DDBJ databases">
        <authorList>
            <person name="Somphong A."/>
            <person name="Phongsopitanun W."/>
        </authorList>
    </citation>
    <scope>NUCLEOTIDE SEQUENCE</scope>
    <source>
        <strain evidence="2">Pm04-4</strain>
    </source>
</reference>